<feature type="transmembrane region" description="Helical" evidence="5">
    <location>
        <begin position="137"/>
        <end position="161"/>
    </location>
</feature>
<dbReference type="InterPro" id="IPR011547">
    <property type="entry name" value="SLC26A/SulP_dom"/>
</dbReference>
<feature type="transmembrane region" description="Helical" evidence="5">
    <location>
        <begin position="299"/>
        <end position="319"/>
    </location>
</feature>
<evidence type="ECO:0000313" key="8">
    <source>
        <dbReference type="WBParaSite" id="MBELARI_LOCUS17294"/>
    </source>
</evidence>
<organism evidence="7 8">
    <name type="scientific">Mesorhabditis belari</name>
    <dbReference type="NCBI Taxonomy" id="2138241"/>
    <lineage>
        <taxon>Eukaryota</taxon>
        <taxon>Metazoa</taxon>
        <taxon>Ecdysozoa</taxon>
        <taxon>Nematoda</taxon>
        <taxon>Chromadorea</taxon>
        <taxon>Rhabditida</taxon>
        <taxon>Rhabditina</taxon>
        <taxon>Rhabditomorpha</taxon>
        <taxon>Rhabditoidea</taxon>
        <taxon>Rhabditidae</taxon>
        <taxon>Mesorhabditinae</taxon>
        <taxon>Mesorhabditis</taxon>
    </lineage>
</organism>
<dbReference type="GO" id="GO:0055085">
    <property type="term" value="P:transmembrane transport"/>
    <property type="evidence" value="ECO:0007669"/>
    <property type="project" value="InterPro"/>
</dbReference>
<accession>A0AAF3J5E4</accession>
<protein>
    <submittedName>
        <fullName evidence="8">STAS domain-containing protein</fullName>
    </submittedName>
</protein>
<dbReference type="Pfam" id="PF01740">
    <property type="entry name" value="STAS"/>
    <property type="match status" value="1"/>
</dbReference>
<dbReference type="CDD" id="cd07042">
    <property type="entry name" value="STAS_SulP_like_sulfate_transporter"/>
    <property type="match status" value="1"/>
</dbReference>
<reference evidence="8" key="1">
    <citation type="submission" date="2024-02" db="UniProtKB">
        <authorList>
            <consortium name="WormBaseParasite"/>
        </authorList>
    </citation>
    <scope>IDENTIFICATION</scope>
</reference>
<feature type="transmembrane region" description="Helical" evidence="5">
    <location>
        <begin position="436"/>
        <end position="465"/>
    </location>
</feature>
<dbReference type="Pfam" id="PF00916">
    <property type="entry name" value="Sulfate_transp"/>
    <property type="match status" value="1"/>
</dbReference>
<keyword evidence="4 5" id="KW-0472">Membrane</keyword>
<name>A0AAF3J5E4_9BILA</name>
<dbReference type="PANTHER" id="PTHR11814">
    <property type="entry name" value="SULFATE TRANSPORTER"/>
    <property type="match status" value="1"/>
</dbReference>
<evidence type="ECO:0000256" key="5">
    <source>
        <dbReference type="SAM" id="Phobius"/>
    </source>
</evidence>
<evidence type="ECO:0000256" key="1">
    <source>
        <dbReference type="ARBA" id="ARBA00004141"/>
    </source>
</evidence>
<evidence type="ECO:0000256" key="2">
    <source>
        <dbReference type="ARBA" id="ARBA00022692"/>
    </source>
</evidence>
<feature type="domain" description="STAS" evidence="6">
    <location>
        <begin position="503"/>
        <end position="613"/>
    </location>
</feature>
<dbReference type="PROSITE" id="PS50801">
    <property type="entry name" value="STAS"/>
    <property type="match status" value="1"/>
</dbReference>
<evidence type="ECO:0000256" key="4">
    <source>
        <dbReference type="ARBA" id="ARBA00023136"/>
    </source>
</evidence>
<dbReference type="InterPro" id="IPR002645">
    <property type="entry name" value="STAS_dom"/>
</dbReference>
<keyword evidence="2 5" id="KW-0812">Transmembrane</keyword>
<keyword evidence="7" id="KW-1185">Reference proteome</keyword>
<dbReference type="Gene3D" id="3.30.750.24">
    <property type="entry name" value="STAS domain"/>
    <property type="match status" value="1"/>
</dbReference>
<evidence type="ECO:0000256" key="3">
    <source>
        <dbReference type="ARBA" id="ARBA00022989"/>
    </source>
</evidence>
<dbReference type="Proteomes" id="UP000887575">
    <property type="component" value="Unassembled WGS sequence"/>
</dbReference>
<evidence type="ECO:0000259" key="6">
    <source>
        <dbReference type="PROSITE" id="PS50801"/>
    </source>
</evidence>
<evidence type="ECO:0000313" key="7">
    <source>
        <dbReference type="Proteomes" id="UP000887575"/>
    </source>
</evidence>
<comment type="subcellular location">
    <subcellularLocation>
        <location evidence="1">Membrane</location>
        <topology evidence="1">Multi-pass membrane protein</topology>
    </subcellularLocation>
</comment>
<dbReference type="AlphaFoldDB" id="A0AAF3J5E4"/>
<dbReference type="WBParaSite" id="MBELARI_LOCUS17294">
    <property type="protein sequence ID" value="MBELARI_LOCUS17294"/>
    <property type="gene ID" value="MBELARI_LOCUS17294"/>
</dbReference>
<dbReference type="GO" id="GO:0016020">
    <property type="term" value="C:membrane"/>
    <property type="evidence" value="ECO:0007669"/>
    <property type="project" value="UniProtKB-SubCell"/>
</dbReference>
<feature type="transmembrane region" description="Helical" evidence="5">
    <location>
        <begin position="216"/>
        <end position="236"/>
    </location>
</feature>
<feature type="transmembrane region" description="Helical" evidence="5">
    <location>
        <begin position="375"/>
        <end position="392"/>
    </location>
</feature>
<proteinExistence type="predicted"/>
<sequence length="613" mass="67257">MSPNGSSFLVNFRHLLHKRLPILKWFPAYRWREDLIGDLTGGFTMGVMHVSEGMAYAPLTGLRPVNGLFTSLFPALFYMFFGTSKHVSVGGFAVICLMVGSTISRVTPRILDTMNVDNSTMDSKELDRLTYEVNVEVAAALTLGVGIAQIVMGLCQLHVLISFLSDQVIAGFTTGAAVHVMTSQLDKAIGAHIPHRDGPGRLFLVYSDLATSLFTFHFHLLTTCLSIFLIFSLFVLKNLIDPRLRSALRLTVPLPYDLTLMLLGTMFSRFFSLSDLYGVAIIGNIPTGLPTPSLPDFSLLSYLLSDSLSIALIILVIHISMGKLFAKKHLYKLDVKQEFYASGLTECLCSLFPVYPPSTSLGRSLVGEAAGAKTLFSSIFASSMVVAVILFLGPVLEPLPTCVLASIVIVSLQGMFRQLGQIPHLWRRNPIDAIVFIVTLFGTVFIDIVAGLLIGVIFVLATVIFRTQRSGLTRNGTDPSLESGGTSETSQCCFTSLDSSLSLRLTAPLIFLNIDQFWKTLKRILKENPVPLANIDLNGSNLKGLKVNLLVIDCQSMIAIDTMGAKAIYEAFNYSQNRGYTVHFCGLNESVLCVLRKFPQFDALVDSFCEQKL</sequence>
<keyword evidence="3 5" id="KW-1133">Transmembrane helix</keyword>
<feature type="transmembrane region" description="Helical" evidence="5">
    <location>
        <begin position="248"/>
        <end position="267"/>
    </location>
</feature>
<dbReference type="InterPro" id="IPR001902">
    <property type="entry name" value="SLC26A/SulP_fam"/>
</dbReference>
<dbReference type="InterPro" id="IPR036513">
    <property type="entry name" value="STAS_dom_sf"/>
</dbReference>
<feature type="transmembrane region" description="Helical" evidence="5">
    <location>
        <begin position="87"/>
        <end position="106"/>
    </location>
</feature>
<dbReference type="SUPFAM" id="SSF52091">
    <property type="entry name" value="SpoIIaa-like"/>
    <property type="match status" value="1"/>
</dbReference>